<protein>
    <submittedName>
        <fullName evidence="1">Uncharacterized protein</fullName>
    </submittedName>
</protein>
<name>A0ABV4MQZ7_9VIBR</name>
<comment type="caution">
    <text evidence="1">The sequence shown here is derived from an EMBL/GenBank/DDBJ whole genome shotgun (WGS) entry which is preliminary data.</text>
</comment>
<gene>
    <name evidence="1" type="ORF">AB6D66_00750</name>
</gene>
<evidence type="ECO:0000313" key="1">
    <source>
        <dbReference type="EMBL" id="MEZ8719574.1"/>
    </source>
</evidence>
<dbReference type="Proteomes" id="UP001570071">
    <property type="component" value="Unassembled WGS sequence"/>
</dbReference>
<reference evidence="1 2" key="1">
    <citation type="journal article" date="2024" name="ISME J.">
        <title>Tailless and filamentous prophages are predominant in marine Vibrio.</title>
        <authorList>
            <person name="Steensen K."/>
            <person name="Seneca J."/>
            <person name="Bartlau N."/>
            <person name="Yu X.A."/>
            <person name="Hussain F.A."/>
            <person name="Polz M.F."/>
        </authorList>
    </citation>
    <scope>NUCLEOTIDE SEQUENCE [LARGE SCALE GENOMIC DNA]</scope>
    <source>
        <strain evidence="1 2">10N.239.312.F12</strain>
    </source>
</reference>
<proteinExistence type="predicted"/>
<dbReference type="EMBL" id="JBFSSG010000001">
    <property type="protein sequence ID" value="MEZ8719574.1"/>
    <property type="molecule type" value="Genomic_DNA"/>
</dbReference>
<evidence type="ECO:0000313" key="2">
    <source>
        <dbReference type="Proteomes" id="UP001570071"/>
    </source>
</evidence>
<keyword evidence="2" id="KW-1185">Reference proteome</keyword>
<dbReference type="RefSeq" id="WP_269337614.1">
    <property type="nucleotide sequence ID" value="NZ_JBFSSG010000001.1"/>
</dbReference>
<accession>A0ABV4MQZ7</accession>
<sequence length="234" mass="27167">MAIKKRSEPRKEVEQTESAYITELGLLEEHQKRFETMIPNVHITQFNEADVIGIRKSGFVDEFEIKLSRQDFMADRKKTLDFENSGSQFKLKELESGNLIINHFWYVIPKGLVQISELPEFAGLIEISDKPLIIRHPKRLHSRKATFEERYHLAKKASDRFWSEKEKNNTQDETVCCPNTSTLGEPELFQLQSDIEVGEWNQFDTITLPLGTVKDLVEFAYSHEQPPSENKGRP</sequence>
<organism evidence="1 2">
    <name type="scientific">Vibrio pomeroyi</name>
    <dbReference type="NCBI Taxonomy" id="198832"/>
    <lineage>
        <taxon>Bacteria</taxon>
        <taxon>Pseudomonadati</taxon>
        <taxon>Pseudomonadota</taxon>
        <taxon>Gammaproteobacteria</taxon>
        <taxon>Vibrionales</taxon>
        <taxon>Vibrionaceae</taxon>
        <taxon>Vibrio</taxon>
    </lineage>
</organism>